<evidence type="ECO:0000259" key="5">
    <source>
        <dbReference type="PROSITE" id="PS51123"/>
    </source>
</evidence>
<dbReference type="InterPro" id="IPR019861">
    <property type="entry name" value="PorP/SprF_Bacteroidetes"/>
</dbReference>
<dbReference type="InterPro" id="IPR050330">
    <property type="entry name" value="Bact_OuterMem_StrucFunc"/>
</dbReference>
<dbReference type="PRINTS" id="PR01021">
    <property type="entry name" value="OMPADOMAIN"/>
</dbReference>
<dbReference type="NCBIfam" id="TIGR03519">
    <property type="entry name" value="T9SS_PorP_fam"/>
    <property type="match status" value="1"/>
</dbReference>
<name>A0A1M6WWW2_REIAG</name>
<dbReference type="Gene3D" id="3.30.1330.60">
    <property type="entry name" value="OmpA-like domain"/>
    <property type="match status" value="1"/>
</dbReference>
<comment type="subcellular location">
    <subcellularLocation>
        <location evidence="1">Cell outer membrane</location>
    </subcellularLocation>
</comment>
<evidence type="ECO:0000256" key="3">
    <source>
        <dbReference type="ARBA" id="ARBA00023237"/>
    </source>
</evidence>
<protein>
    <submittedName>
        <fullName evidence="6">Type IX secretion system membrane protein, PorP/SprF family</fullName>
    </submittedName>
</protein>
<proteinExistence type="predicted"/>
<dbReference type="Proteomes" id="UP000184474">
    <property type="component" value="Unassembled WGS sequence"/>
</dbReference>
<dbReference type="Pfam" id="PF11751">
    <property type="entry name" value="PorP_SprF"/>
    <property type="match status" value="1"/>
</dbReference>
<dbReference type="InterPro" id="IPR036737">
    <property type="entry name" value="OmpA-like_sf"/>
</dbReference>
<dbReference type="InterPro" id="IPR006664">
    <property type="entry name" value="OMP_bac"/>
</dbReference>
<keyword evidence="7" id="KW-1185">Reference proteome</keyword>
<evidence type="ECO:0000256" key="1">
    <source>
        <dbReference type="ARBA" id="ARBA00004442"/>
    </source>
</evidence>
<accession>A0A1M6WWW2</accession>
<dbReference type="Pfam" id="PF00691">
    <property type="entry name" value="OmpA"/>
    <property type="match status" value="1"/>
</dbReference>
<dbReference type="PROSITE" id="PS51123">
    <property type="entry name" value="OMPA_2"/>
    <property type="match status" value="1"/>
</dbReference>
<dbReference type="GO" id="GO:0009279">
    <property type="term" value="C:cell outer membrane"/>
    <property type="evidence" value="ECO:0007669"/>
    <property type="project" value="UniProtKB-SubCell"/>
</dbReference>
<dbReference type="STRING" id="156994.SAMN04488028_1162"/>
<dbReference type="RefSeq" id="WP_073125753.1">
    <property type="nucleotide sequence ID" value="NZ_FRAA01000016.1"/>
</dbReference>
<keyword evidence="3" id="KW-0998">Cell outer membrane</keyword>
<evidence type="ECO:0000313" key="6">
    <source>
        <dbReference type="EMBL" id="SHK98198.1"/>
    </source>
</evidence>
<dbReference type="SUPFAM" id="SSF103088">
    <property type="entry name" value="OmpA-like"/>
    <property type="match status" value="1"/>
</dbReference>
<keyword evidence="2 4" id="KW-0472">Membrane</keyword>
<dbReference type="EMBL" id="FRAA01000016">
    <property type="protein sequence ID" value="SHK98198.1"/>
    <property type="molecule type" value="Genomic_DNA"/>
</dbReference>
<reference evidence="7" key="1">
    <citation type="submission" date="2016-11" db="EMBL/GenBank/DDBJ databases">
        <authorList>
            <person name="Varghese N."/>
            <person name="Submissions S."/>
        </authorList>
    </citation>
    <scope>NUCLEOTIDE SEQUENCE [LARGE SCALE GENOMIC DNA]</scope>
    <source>
        <strain evidence="7">DSM 26134</strain>
    </source>
</reference>
<sequence>MRKHFILISVLVVIVGPLWAQQSVYTINQFTPLLINPAYATMNYDADLSFFREELTIGQGEFFNTNSLNADYVFVEKESGRRLLGLGFNGLSKDTGTSDLLKTYRAGLSVAVPIELTEGQFLHFGLNATYVNIRTSMDQLSTGSQWIASEFRYDPSSGLGESFEVQQLSYVSLSGGLIWDIQKENRPFATFGVSVWELNKPEASFFDEEVRTPMTFCFHGESVLYERAKFKLTPSFYYQREGSVNTYTAMVSSKLFFRNDNPYDIIQSGNLDVIARYGFNQDASLAVVFNQPHFSFGFSYNFPLGTQNQYLQNGIQLGVTVSKTLWRPRTKTITIETVSSRRQFDFEQTAVVREQKSEVEQMKSELEQLDKVKTLQFELSKDFHFARAEAQLTADSYPFLDDMVKLMKENPAWTLQVIGHTDNVGSKKDNYELSLLRARAVEEYLLSHGMAGEQVTILGRGDTEPIASNDTEEGKAENRRVQFLIHAINE</sequence>
<evidence type="ECO:0000313" key="7">
    <source>
        <dbReference type="Proteomes" id="UP000184474"/>
    </source>
</evidence>
<dbReference type="CDD" id="cd07185">
    <property type="entry name" value="OmpA_C-like"/>
    <property type="match status" value="1"/>
</dbReference>
<gene>
    <name evidence="6" type="ORF">SAMN04488028_1162</name>
</gene>
<dbReference type="InterPro" id="IPR006665">
    <property type="entry name" value="OmpA-like"/>
</dbReference>
<evidence type="ECO:0000256" key="4">
    <source>
        <dbReference type="PROSITE-ProRule" id="PRU00473"/>
    </source>
</evidence>
<dbReference type="PANTHER" id="PTHR30329:SF21">
    <property type="entry name" value="LIPOPROTEIN YIAD-RELATED"/>
    <property type="match status" value="1"/>
</dbReference>
<dbReference type="AlphaFoldDB" id="A0A1M6WWW2"/>
<feature type="domain" description="OmpA-like" evidence="5">
    <location>
        <begin position="372"/>
        <end position="489"/>
    </location>
</feature>
<evidence type="ECO:0000256" key="2">
    <source>
        <dbReference type="ARBA" id="ARBA00023136"/>
    </source>
</evidence>
<dbReference type="PANTHER" id="PTHR30329">
    <property type="entry name" value="STATOR ELEMENT OF FLAGELLAR MOTOR COMPLEX"/>
    <property type="match status" value="1"/>
</dbReference>
<organism evidence="6 7">
    <name type="scientific">Reichenbachiella agariperforans</name>
    <dbReference type="NCBI Taxonomy" id="156994"/>
    <lineage>
        <taxon>Bacteria</taxon>
        <taxon>Pseudomonadati</taxon>
        <taxon>Bacteroidota</taxon>
        <taxon>Cytophagia</taxon>
        <taxon>Cytophagales</taxon>
        <taxon>Reichenbachiellaceae</taxon>
        <taxon>Reichenbachiella</taxon>
    </lineage>
</organism>